<accession>A0A7X6MU86</accession>
<feature type="transmembrane region" description="Helical" evidence="1">
    <location>
        <begin position="36"/>
        <end position="58"/>
    </location>
</feature>
<dbReference type="AlphaFoldDB" id="A0A7X6MU86"/>
<evidence type="ECO:0000256" key="1">
    <source>
        <dbReference type="SAM" id="Phobius"/>
    </source>
</evidence>
<keyword evidence="1" id="KW-0472">Membrane</keyword>
<keyword evidence="1" id="KW-0812">Transmembrane</keyword>
<sequence>MSHWIFYIIVGIGCVYFLGGGILRGMRDHWKKGEGAAFKAILGGVGLAILITHIVGIYQRGNSEVEKAPGGWFNGGNGGSVSVNRGW</sequence>
<gene>
    <name evidence="2" type="ORF">HGA11_29025</name>
</gene>
<name>A0A7X6MU86_9MYCO</name>
<organism evidence="2 3">
    <name type="scientific">Mycolicibacterium septicum DSM 44393</name>
    <dbReference type="NCBI Taxonomy" id="1341646"/>
    <lineage>
        <taxon>Bacteria</taxon>
        <taxon>Bacillati</taxon>
        <taxon>Actinomycetota</taxon>
        <taxon>Actinomycetes</taxon>
        <taxon>Mycobacteriales</taxon>
        <taxon>Mycobacteriaceae</taxon>
        <taxon>Mycolicibacterium</taxon>
    </lineage>
</organism>
<proteinExistence type="predicted"/>
<dbReference type="EMBL" id="JAAXPJ010000015">
    <property type="protein sequence ID" value="NKZ15020.1"/>
    <property type="molecule type" value="Genomic_DNA"/>
</dbReference>
<evidence type="ECO:0000313" key="2">
    <source>
        <dbReference type="EMBL" id="NKZ15020.1"/>
    </source>
</evidence>
<reference evidence="2 3" key="1">
    <citation type="submission" date="2020-04" db="EMBL/GenBank/DDBJ databases">
        <title>MicrobeNet Type strains.</title>
        <authorList>
            <person name="Nicholson A.C."/>
        </authorList>
    </citation>
    <scope>NUCLEOTIDE SEQUENCE [LARGE SCALE GENOMIC DNA]</scope>
    <source>
        <strain evidence="2 3">ATCC 700731</strain>
    </source>
</reference>
<dbReference type="Proteomes" id="UP000518188">
    <property type="component" value="Unassembled WGS sequence"/>
</dbReference>
<feature type="transmembrane region" description="Helical" evidence="1">
    <location>
        <begin position="6"/>
        <end position="24"/>
    </location>
</feature>
<comment type="caution">
    <text evidence="2">The sequence shown here is derived from an EMBL/GenBank/DDBJ whole genome shotgun (WGS) entry which is preliminary data.</text>
</comment>
<protein>
    <submittedName>
        <fullName evidence="2">Uncharacterized protein</fullName>
    </submittedName>
</protein>
<keyword evidence="1" id="KW-1133">Transmembrane helix</keyword>
<evidence type="ECO:0000313" key="3">
    <source>
        <dbReference type="Proteomes" id="UP000518188"/>
    </source>
</evidence>